<protein>
    <submittedName>
        <fullName evidence="2">Uncharacterized protein</fullName>
    </submittedName>
</protein>
<name>A0A7X0FLM4_9MICO</name>
<feature type="compositionally biased region" description="Basic residues" evidence="1">
    <location>
        <begin position="72"/>
        <end position="86"/>
    </location>
</feature>
<gene>
    <name evidence="2" type="ORF">HD594_000042</name>
</gene>
<reference evidence="2 3" key="1">
    <citation type="submission" date="2020-08" db="EMBL/GenBank/DDBJ databases">
        <title>Sequencing the genomes of 1000 actinobacteria strains.</title>
        <authorList>
            <person name="Klenk H.-P."/>
        </authorList>
    </citation>
    <scope>NUCLEOTIDE SEQUENCE [LARGE SCALE GENOMIC DNA]</scope>
    <source>
        <strain evidence="2 3">DSM 12511</strain>
    </source>
</reference>
<dbReference type="Proteomes" id="UP000537775">
    <property type="component" value="Unassembled WGS sequence"/>
</dbReference>
<feature type="region of interest" description="Disordered" evidence="1">
    <location>
        <begin position="59"/>
        <end position="145"/>
    </location>
</feature>
<evidence type="ECO:0000313" key="2">
    <source>
        <dbReference type="EMBL" id="MBB6389729.1"/>
    </source>
</evidence>
<dbReference type="AlphaFoldDB" id="A0A7X0FLM4"/>
<keyword evidence="3" id="KW-1185">Reference proteome</keyword>
<comment type="caution">
    <text evidence="2">The sequence shown here is derived from an EMBL/GenBank/DDBJ whole genome shotgun (WGS) entry which is preliminary data.</text>
</comment>
<evidence type="ECO:0000313" key="3">
    <source>
        <dbReference type="Proteomes" id="UP000537775"/>
    </source>
</evidence>
<proteinExistence type="predicted"/>
<evidence type="ECO:0000256" key="1">
    <source>
        <dbReference type="SAM" id="MobiDB-lite"/>
    </source>
</evidence>
<organism evidence="2 3">
    <name type="scientific">Microbacterium thalassium</name>
    <dbReference type="NCBI Taxonomy" id="362649"/>
    <lineage>
        <taxon>Bacteria</taxon>
        <taxon>Bacillati</taxon>
        <taxon>Actinomycetota</taxon>
        <taxon>Actinomycetes</taxon>
        <taxon>Micrococcales</taxon>
        <taxon>Microbacteriaceae</taxon>
        <taxon>Microbacterium</taxon>
    </lineage>
</organism>
<accession>A0A7X0FLM4</accession>
<dbReference type="EMBL" id="JACHML010000001">
    <property type="protein sequence ID" value="MBB6389729.1"/>
    <property type="molecule type" value="Genomic_DNA"/>
</dbReference>
<sequence>MPRYAPVVSRETSRWVPSGISALNLFSVAINSDPRPGANVAGTCRHSTHAFRPLGHVAATTSPRLPTGWPVKSRRSRGRASVRHAAKTSGSTRLEAPRPHSPIFGVRPGRRAQVQQTMQGEDLRHHAARRSSPNPPFRNPRGERR</sequence>